<proteinExistence type="predicted"/>
<gene>
    <name evidence="2" type="ORF">SAMN05428953_12146</name>
</gene>
<evidence type="ECO:0000256" key="1">
    <source>
        <dbReference type="SAM" id="MobiDB-lite"/>
    </source>
</evidence>
<protein>
    <submittedName>
        <fullName evidence="2">Uncharacterized protein</fullName>
    </submittedName>
</protein>
<keyword evidence="3" id="KW-1185">Reference proteome</keyword>
<reference evidence="3" key="1">
    <citation type="submission" date="2016-10" db="EMBL/GenBank/DDBJ databases">
        <authorList>
            <person name="Varghese N."/>
            <person name="Submissions S."/>
        </authorList>
    </citation>
    <scope>NUCLEOTIDE SEQUENCE [LARGE SCALE GENOMIC DNA]</scope>
    <source>
        <strain evidence="3">CGMCC 1.11022</strain>
    </source>
</reference>
<name>A0A1G9F1A2_9HYPH</name>
<evidence type="ECO:0000313" key="3">
    <source>
        <dbReference type="Proteomes" id="UP000198894"/>
    </source>
</evidence>
<organism evidence="2 3">
    <name type="scientific">Mesorhizobium muleiense</name>
    <dbReference type="NCBI Taxonomy" id="1004279"/>
    <lineage>
        <taxon>Bacteria</taxon>
        <taxon>Pseudomonadati</taxon>
        <taxon>Pseudomonadota</taxon>
        <taxon>Alphaproteobacteria</taxon>
        <taxon>Hyphomicrobiales</taxon>
        <taxon>Phyllobacteriaceae</taxon>
        <taxon>Mesorhizobium</taxon>
    </lineage>
</organism>
<evidence type="ECO:0000313" key="2">
    <source>
        <dbReference type="EMBL" id="SDK82199.1"/>
    </source>
</evidence>
<sequence length="212" mass="23674">MSKWVGPYRTVDRDGAGEDRPTNASSRRALSENRFLFGAVCRPSHLQWKEMVEDRAGVPVAQQCDPGDSHRLESIDDWSDLGQQLGVLRRATGATRDWRSGAFDQVGPDDAQGCGSGALGRAFSDRSRAPMARSVFGRATSTGSLTISFSIALRPSISSRSRKRSQARGPWKRQRHLRRLPQRLTAFQRHVLEPCVPVTSRRWHGSWVFSEA</sequence>
<accession>A0A1G9F1A2</accession>
<feature type="compositionally biased region" description="Basic and acidic residues" evidence="1">
    <location>
        <begin position="10"/>
        <end position="21"/>
    </location>
</feature>
<dbReference type="EMBL" id="FNEE01000021">
    <property type="protein sequence ID" value="SDK82199.1"/>
    <property type="molecule type" value="Genomic_DNA"/>
</dbReference>
<feature type="region of interest" description="Disordered" evidence="1">
    <location>
        <begin position="1"/>
        <end position="27"/>
    </location>
</feature>
<dbReference type="AlphaFoldDB" id="A0A1G9F1A2"/>
<dbReference type="Proteomes" id="UP000198894">
    <property type="component" value="Unassembled WGS sequence"/>
</dbReference>